<evidence type="ECO:0000313" key="2">
    <source>
        <dbReference type="Proteomes" id="UP000191931"/>
    </source>
</evidence>
<dbReference type="Proteomes" id="UP000191931">
    <property type="component" value="Unassembled WGS sequence"/>
</dbReference>
<dbReference type="RefSeq" id="WP_080805193.1">
    <property type="nucleotide sequence ID" value="NZ_LT828550.1"/>
</dbReference>
<organism evidence="1 2">
    <name type="scientific">Desulfamplus magnetovallimortis</name>
    <dbReference type="NCBI Taxonomy" id="1246637"/>
    <lineage>
        <taxon>Bacteria</taxon>
        <taxon>Pseudomonadati</taxon>
        <taxon>Thermodesulfobacteriota</taxon>
        <taxon>Desulfobacteria</taxon>
        <taxon>Desulfobacterales</taxon>
        <taxon>Desulfobacteraceae</taxon>
        <taxon>Desulfamplus</taxon>
    </lineage>
</organism>
<dbReference type="AlphaFoldDB" id="A0A1W1H8D6"/>
<proteinExistence type="predicted"/>
<reference evidence="1 2" key="1">
    <citation type="submission" date="2017-03" db="EMBL/GenBank/DDBJ databases">
        <authorList>
            <person name="Afonso C.L."/>
            <person name="Miller P.J."/>
            <person name="Scott M.A."/>
            <person name="Spackman E."/>
            <person name="Goraichik I."/>
            <person name="Dimitrov K.M."/>
            <person name="Suarez D.L."/>
            <person name="Swayne D.E."/>
        </authorList>
    </citation>
    <scope>NUCLEOTIDE SEQUENCE [LARGE SCALE GENOMIC DNA]</scope>
    <source>
        <strain evidence="1">PRJEB14757</strain>
    </source>
</reference>
<accession>A0A1W1H8D6</accession>
<sequence>MARSARDMADQLIKIYSETKKRYLLTKDEFKSIAGKFNLKEAYLWEVDSFLREDGYLLVDLRSEEDFIGVIKIRTIKKQWKALSVDIVEEYEFEDWDEED</sequence>
<evidence type="ECO:0000313" key="1">
    <source>
        <dbReference type="EMBL" id="SLM28713.1"/>
    </source>
</evidence>
<keyword evidence="2" id="KW-1185">Reference proteome</keyword>
<gene>
    <name evidence="1" type="ORF">MTBBW1_1480002</name>
</gene>
<protein>
    <submittedName>
        <fullName evidence="1">Uncharacterized protein</fullName>
    </submittedName>
</protein>
<dbReference type="EMBL" id="FWEV01000055">
    <property type="protein sequence ID" value="SLM28713.1"/>
    <property type="molecule type" value="Genomic_DNA"/>
</dbReference>
<name>A0A1W1H8D6_9BACT</name>